<protein>
    <submittedName>
        <fullName evidence="6">LysR family transcriptional regulator</fullName>
    </submittedName>
</protein>
<evidence type="ECO:0000313" key="6">
    <source>
        <dbReference type="EMBL" id="MFC4655360.1"/>
    </source>
</evidence>
<dbReference type="Pfam" id="PF03466">
    <property type="entry name" value="LysR_substrate"/>
    <property type="match status" value="1"/>
</dbReference>
<dbReference type="InterPro" id="IPR036390">
    <property type="entry name" value="WH_DNA-bd_sf"/>
</dbReference>
<dbReference type="SUPFAM" id="SSF53850">
    <property type="entry name" value="Periplasmic binding protein-like II"/>
    <property type="match status" value="1"/>
</dbReference>
<comment type="caution">
    <text evidence="6">The sequence shown here is derived from an EMBL/GenBank/DDBJ whole genome shotgun (WGS) entry which is preliminary data.</text>
</comment>
<evidence type="ECO:0000313" key="7">
    <source>
        <dbReference type="Proteomes" id="UP001595962"/>
    </source>
</evidence>
<gene>
    <name evidence="6" type="ORF">ACFO3I_10090</name>
</gene>
<accession>A0ABV9JMB0</accession>
<proteinExistence type="inferred from homology"/>
<dbReference type="Pfam" id="PF00126">
    <property type="entry name" value="HTH_1"/>
    <property type="match status" value="1"/>
</dbReference>
<dbReference type="InterPro" id="IPR058163">
    <property type="entry name" value="LysR-type_TF_proteobact-type"/>
</dbReference>
<dbReference type="CDD" id="cd08422">
    <property type="entry name" value="PBP2_CrgA_like"/>
    <property type="match status" value="1"/>
</dbReference>
<organism evidence="6 7">
    <name type="scientific">Rheinheimera marina</name>
    <dbReference type="NCBI Taxonomy" id="1774958"/>
    <lineage>
        <taxon>Bacteria</taxon>
        <taxon>Pseudomonadati</taxon>
        <taxon>Pseudomonadota</taxon>
        <taxon>Gammaproteobacteria</taxon>
        <taxon>Chromatiales</taxon>
        <taxon>Chromatiaceae</taxon>
        <taxon>Rheinheimera</taxon>
    </lineage>
</organism>
<keyword evidence="7" id="KW-1185">Reference proteome</keyword>
<keyword evidence="3" id="KW-0238">DNA-binding</keyword>
<reference evidence="7" key="1">
    <citation type="journal article" date="2019" name="Int. J. Syst. Evol. Microbiol.">
        <title>The Global Catalogue of Microorganisms (GCM) 10K type strain sequencing project: providing services to taxonomists for standard genome sequencing and annotation.</title>
        <authorList>
            <consortium name="The Broad Institute Genomics Platform"/>
            <consortium name="The Broad Institute Genome Sequencing Center for Infectious Disease"/>
            <person name="Wu L."/>
            <person name="Ma J."/>
        </authorList>
    </citation>
    <scope>NUCLEOTIDE SEQUENCE [LARGE SCALE GENOMIC DNA]</scope>
    <source>
        <strain evidence="7">DT28</strain>
    </source>
</reference>
<dbReference type="InterPro" id="IPR000847">
    <property type="entry name" value="LysR_HTH_N"/>
</dbReference>
<evidence type="ECO:0000259" key="5">
    <source>
        <dbReference type="PROSITE" id="PS50931"/>
    </source>
</evidence>
<feature type="domain" description="HTH lysR-type" evidence="5">
    <location>
        <begin position="5"/>
        <end position="62"/>
    </location>
</feature>
<name>A0ABV9JMB0_9GAMM</name>
<keyword evidence="2" id="KW-0805">Transcription regulation</keyword>
<dbReference type="InterPro" id="IPR005119">
    <property type="entry name" value="LysR_subst-bd"/>
</dbReference>
<dbReference type="InterPro" id="IPR036388">
    <property type="entry name" value="WH-like_DNA-bd_sf"/>
</dbReference>
<dbReference type="PANTHER" id="PTHR30537">
    <property type="entry name" value="HTH-TYPE TRANSCRIPTIONAL REGULATOR"/>
    <property type="match status" value="1"/>
</dbReference>
<dbReference type="PROSITE" id="PS50931">
    <property type="entry name" value="HTH_LYSR"/>
    <property type="match status" value="1"/>
</dbReference>
<dbReference type="EMBL" id="JBHSGB010000010">
    <property type="protein sequence ID" value="MFC4655360.1"/>
    <property type="molecule type" value="Genomic_DNA"/>
</dbReference>
<dbReference type="RefSeq" id="WP_377333861.1">
    <property type="nucleotide sequence ID" value="NZ_JBHSGB010000010.1"/>
</dbReference>
<keyword evidence="4" id="KW-0804">Transcription</keyword>
<dbReference type="SUPFAM" id="SSF46785">
    <property type="entry name" value="Winged helix' DNA-binding domain"/>
    <property type="match status" value="1"/>
</dbReference>
<evidence type="ECO:0000256" key="3">
    <source>
        <dbReference type="ARBA" id="ARBA00023125"/>
    </source>
</evidence>
<dbReference type="Gene3D" id="1.10.10.10">
    <property type="entry name" value="Winged helix-like DNA-binding domain superfamily/Winged helix DNA-binding domain"/>
    <property type="match status" value="1"/>
</dbReference>
<dbReference type="Proteomes" id="UP001595962">
    <property type="component" value="Unassembled WGS sequence"/>
</dbReference>
<evidence type="ECO:0000256" key="2">
    <source>
        <dbReference type="ARBA" id="ARBA00023015"/>
    </source>
</evidence>
<evidence type="ECO:0000256" key="1">
    <source>
        <dbReference type="ARBA" id="ARBA00009437"/>
    </source>
</evidence>
<comment type="similarity">
    <text evidence="1">Belongs to the LysR transcriptional regulatory family.</text>
</comment>
<sequence length="301" mass="33462">MSLLQRLSDMAVFARVVECRSFTQAGLALDMSKGAVSKAISRLEQHLKVRLLQRSTRQLSLTAEGLAFFAYCQQVVQQADQAEHHLSELRDEPSGLIRLSAPITFGTMVLAPLFAELHRQYPLLQIELNLDDNLVDLIADQFDLAVRFGKLADSSLIARSLPGLPIVLVASPGYLQQHGRPEHPHELVQHSCLTFGSLAERSWRFVHQGTPIDVLVDGPLRCNSNRAMLHAALADLGLLFVSRYQVEQELASGALVELLPDFMPKPSPFHLVYPHRQHMKAGLKVVIQFLSHQLSTVGRAC</sequence>
<dbReference type="Gene3D" id="3.40.190.290">
    <property type="match status" value="1"/>
</dbReference>
<evidence type="ECO:0000256" key="4">
    <source>
        <dbReference type="ARBA" id="ARBA00023163"/>
    </source>
</evidence>
<dbReference type="PANTHER" id="PTHR30537:SF5">
    <property type="entry name" value="HTH-TYPE TRANSCRIPTIONAL ACTIVATOR TTDR-RELATED"/>
    <property type="match status" value="1"/>
</dbReference>